<evidence type="ECO:0000313" key="4">
    <source>
        <dbReference type="Proteomes" id="UP000685013"/>
    </source>
</evidence>
<keyword evidence="3" id="KW-0645">Protease</keyword>
<dbReference type="InterPro" id="IPR053189">
    <property type="entry name" value="Clp_protease_adapter_ClpF"/>
</dbReference>
<dbReference type="PANTHER" id="PTHR48439:SF1">
    <property type="entry name" value="HEMIMETHYLATED DNA-BINDING DOMAIN-CONTAINING PROTEIN"/>
    <property type="match status" value="1"/>
</dbReference>
<sequence>MFGRLRGVEKLLLVASPAALRCEDLLLRGRGRRVQFSSSIKGRLSTCLAEMVQDLSIHALTALGDPKVYGSTLSWRKNFKQTSPPTHLTSRQFFWHQRMRSFSLASQPCRSKRGNFKVKAGWLFRGGGQGLDARIERSENANNDILIFFFQLDLATRVQYALNIEQYEIAQELRTKLTEVEEEVIKQQESKRGLTSKSEVQDKGLHIIRLRADLQKAIESENYTFAAQLRDQISKLETESLAASAKVLAYESAEYSFRLGQKTRHKIFGYRGVICGMDPVCCESSSWMEIAQVEKLSRGPNQPFYQVLVDVRTNPDLLVAYVAEENLLVPEEPDTERFDHPYNSFLFYGVDSAGDFIPVKQLREKYNRPRHEVPYDPQDDDEQRGDD</sequence>
<feature type="compositionally biased region" description="Basic and acidic residues" evidence="1">
    <location>
        <begin position="365"/>
        <end position="374"/>
    </location>
</feature>
<feature type="domain" description="Hemimethylated DNA-binding" evidence="2">
    <location>
        <begin position="254"/>
        <end position="358"/>
    </location>
</feature>
<evidence type="ECO:0000259" key="2">
    <source>
        <dbReference type="SMART" id="SM00992"/>
    </source>
</evidence>
<keyword evidence="3" id="KW-0378">Hydrolase</keyword>
<dbReference type="EMBL" id="JAGKQH010000005">
    <property type="protein sequence ID" value="KAG6598627.1"/>
    <property type="molecule type" value="Genomic_DNA"/>
</dbReference>
<evidence type="ECO:0000313" key="3">
    <source>
        <dbReference type="EMBL" id="KAG6598627.1"/>
    </source>
</evidence>
<feature type="region of interest" description="Disordered" evidence="1">
    <location>
        <begin position="365"/>
        <end position="387"/>
    </location>
</feature>
<dbReference type="InterPro" id="IPR011722">
    <property type="entry name" value="Hemimethylated_DNA-bd_dom"/>
</dbReference>
<dbReference type="SMART" id="SM00992">
    <property type="entry name" value="YccV-like"/>
    <property type="match status" value="1"/>
</dbReference>
<comment type="caution">
    <text evidence="3">The sequence shown here is derived from an EMBL/GenBank/DDBJ whole genome shotgun (WGS) entry which is preliminary data.</text>
</comment>
<keyword evidence="4" id="KW-1185">Reference proteome</keyword>
<feature type="compositionally biased region" description="Acidic residues" evidence="1">
    <location>
        <begin position="377"/>
        <end position="387"/>
    </location>
</feature>
<evidence type="ECO:0000256" key="1">
    <source>
        <dbReference type="SAM" id="MobiDB-lite"/>
    </source>
</evidence>
<proteinExistence type="predicted"/>
<accession>A0AAV6NI86</accession>
<dbReference type="GO" id="GO:0003677">
    <property type="term" value="F:DNA binding"/>
    <property type="evidence" value="ECO:0007669"/>
    <property type="project" value="InterPro"/>
</dbReference>
<reference evidence="3 4" key="1">
    <citation type="journal article" date="2021" name="Hortic Res">
        <title>The domestication of Cucurbita argyrosperma as revealed by the genome of its wild relative.</title>
        <authorList>
            <person name="Barrera-Redondo J."/>
            <person name="Sanchez-de la Vega G."/>
            <person name="Aguirre-Liguori J.A."/>
            <person name="Castellanos-Morales G."/>
            <person name="Gutierrez-Guerrero Y.T."/>
            <person name="Aguirre-Dugua X."/>
            <person name="Aguirre-Planter E."/>
            <person name="Tenaillon M.I."/>
            <person name="Lira-Saade R."/>
            <person name="Eguiarte L.E."/>
        </authorList>
    </citation>
    <scope>NUCLEOTIDE SEQUENCE [LARGE SCALE GENOMIC DNA]</scope>
    <source>
        <strain evidence="3">JBR-2021</strain>
    </source>
</reference>
<gene>
    <name evidence="3" type="primary">CLPF</name>
    <name evidence="3" type="ORF">SDJN03_08405</name>
</gene>
<name>A0AAV6NI86_9ROSI</name>
<dbReference type="Pfam" id="PF02151">
    <property type="entry name" value="UVR"/>
    <property type="match status" value="1"/>
</dbReference>
<dbReference type="PANTHER" id="PTHR48439">
    <property type="entry name" value="HEMIMETHYLATED DNA-BINDING DOMAIN-CONTAINING PROTEIN"/>
    <property type="match status" value="1"/>
</dbReference>
<feature type="non-terminal residue" evidence="3">
    <location>
        <position position="1"/>
    </location>
</feature>
<dbReference type="GO" id="GO:0006508">
    <property type="term" value="P:proteolysis"/>
    <property type="evidence" value="ECO:0007669"/>
    <property type="project" value="UniProtKB-KW"/>
</dbReference>
<dbReference type="GO" id="GO:0008233">
    <property type="term" value="F:peptidase activity"/>
    <property type="evidence" value="ECO:0007669"/>
    <property type="project" value="UniProtKB-KW"/>
</dbReference>
<dbReference type="Pfam" id="PF08755">
    <property type="entry name" value="YccV-like"/>
    <property type="match status" value="1"/>
</dbReference>
<dbReference type="NCBIfam" id="TIGR02097">
    <property type="entry name" value="yccV"/>
    <property type="match status" value="1"/>
</dbReference>
<dbReference type="AlphaFoldDB" id="A0AAV6NI86"/>
<dbReference type="Proteomes" id="UP000685013">
    <property type="component" value="Chromosome 5"/>
</dbReference>
<protein>
    <submittedName>
        <fullName evidence="3">Clp protease adapter protein ClpF, chloroplastic</fullName>
    </submittedName>
</protein>
<dbReference type="FunFam" id="2.30.30.390:FF:000002">
    <property type="entry name" value="Clp protease adapter protein ClpF, chloroplastic"/>
    <property type="match status" value="1"/>
</dbReference>
<organism evidence="3 4">
    <name type="scientific">Cucurbita argyrosperma subsp. sororia</name>
    <dbReference type="NCBI Taxonomy" id="37648"/>
    <lineage>
        <taxon>Eukaryota</taxon>
        <taxon>Viridiplantae</taxon>
        <taxon>Streptophyta</taxon>
        <taxon>Embryophyta</taxon>
        <taxon>Tracheophyta</taxon>
        <taxon>Spermatophyta</taxon>
        <taxon>Magnoliopsida</taxon>
        <taxon>eudicotyledons</taxon>
        <taxon>Gunneridae</taxon>
        <taxon>Pentapetalae</taxon>
        <taxon>rosids</taxon>
        <taxon>fabids</taxon>
        <taxon>Cucurbitales</taxon>
        <taxon>Cucurbitaceae</taxon>
        <taxon>Cucurbiteae</taxon>
        <taxon>Cucurbita</taxon>
    </lineage>
</organism>
<dbReference type="InterPro" id="IPR001943">
    <property type="entry name" value="UVR_dom"/>
</dbReference>